<evidence type="ECO:0000313" key="2">
    <source>
        <dbReference type="Proteomes" id="UP000607653"/>
    </source>
</evidence>
<comment type="caution">
    <text evidence="1">The sequence shown here is derived from an EMBL/GenBank/DDBJ whole genome shotgun (WGS) entry which is preliminary data.</text>
</comment>
<protein>
    <submittedName>
        <fullName evidence="1">Uncharacterized protein</fullName>
    </submittedName>
</protein>
<dbReference type="AlphaFoldDB" id="A0A822YKQ7"/>
<proteinExistence type="predicted"/>
<reference evidence="1 2" key="1">
    <citation type="journal article" date="2020" name="Mol. Biol. Evol.">
        <title>Distinct Expression and Methylation Patterns for Genes with Different Fates following a Single Whole-Genome Duplication in Flowering Plants.</title>
        <authorList>
            <person name="Shi T."/>
            <person name="Rahmani R.S."/>
            <person name="Gugger P.F."/>
            <person name="Wang M."/>
            <person name="Li H."/>
            <person name="Zhang Y."/>
            <person name="Li Z."/>
            <person name="Wang Q."/>
            <person name="Van de Peer Y."/>
            <person name="Marchal K."/>
            <person name="Chen J."/>
        </authorList>
    </citation>
    <scope>NUCLEOTIDE SEQUENCE [LARGE SCALE GENOMIC DNA]</scope>
    <source>
        <tissue evidence="1">Leaf</tissue>
    </source>
</reference>
<dbReference type="EMBL" id="DUZY01000002">
    <property type="protein sequence ID" value="DAD29938.1"/>
    <property type="molecule type" value="Genomic_DNA"/>
</dbReference>
<name>A0A822YKQ7_NELNU</name>
<gene>
    <name evidence="1" type="ORF">HUJ06_031406</name>
</gene>
<evidence type="ECO:0000313" key="1">
    <source>
        <dbReference type="EMBL" id="DAD29938.1"/>
    </source>
</evidence>
<organism evidence="1 2">
    <name type="scientific">Nelumbo nucifera</name>
    <name type="common">Sacred lotus</name>
    <dbReference type="NCBI Taxonomy" id="4432"/>
    <lineage>
        <taxon>Eukaryota</taxon>
        <taxon>Viridiplantae</taxon>
        <taxon>Streptophyta</taxon>
        <taxon>Embryophyta</taxon>
        <taxon>Tracheophyta</taxon>
        <taxon>Spermatophyta</taxon>
        <taxon>Magnoliopsida</taxon>
        <taxon>Proteales</taxon>
        <taxon>Nelumbonaceae</taxon>
        <taxon>Nelumbo</taxon>
    </lineage>
</organism>
<dbReference type="Proteomes" id="UP000607653">
    <property type="component" value="Unassembled WGS sequence"/>
</dbReference>
<sequence length="49" mass="5580">MLPIWSLRPQQQSLMVEIVKSQFWSAGPYLCPIVGTNSAIRSMGFHIFL</sequence>
<keyword evidence="2" id="KW-1185">Reference proteome</keyword>
<accession>A0A822YKQ7</accession>